<feature type="region of interest" description="Disordered" evidence="1">
    <location>
        <begin position="602"/>
        <end position="631"/>
    </location>
</feature>
<name>A0A4V4HHZ3_DENBC</name>
<feature type="compositionally biased region" description="Low complexity" evidence="1">
    <location>
        <begin position="19"/>
        <end position="62"/>
    </location>
</feature>
<dbReference type="InterPro" id="IPR045341">
    <property type="entry name" value="DUF6532"/>
</dbReference>
<protein>
    <recommendedName>
        <fullName evidence="2">DUF6532 domain-containing protein</fullName>
    </recommendedName>
</protein>
<keyword evidence="4" id="KW-1185">Reference proteome</keyword>
<dbReference type="OrthoDB" id="2986789at2759"/>
<dbReference type="Pfam" id="PF20149">
    <property type="entry name" value="DUF6532"/>
    <property type="match status" value="1"/>
</dbReference>
<reference evidence="3 4" key="1">
    <citation type="journal article" date="2019" name="Nat. Ecol. Evol.">
        <title>Megaphylogeny resolves global patterns of mushroom evolution.</title>
        <authorList>
            <person name="Varga T."/>
            <person name="Krizsan K."/>
            <person name="Foldi C."/>
            <person name="Dima B."/>
            <person name="Sanchez-Garcia M."/>
            <person name="Sanchez-Ramirez S."/>
            <person name="Szollosi G.J."/>
            <person name="Szarkandi J.G."/>
            <person name="Papp V."/>
            <person name="Albert L."/>
            <person name="Andreopoulos W."/>
            <person name="Angelini C."/>
            <person name="Antonin V."/>
            <person name="Barry K.W."/>
            <person name="Bougher N.L."/>
            <person name="Buchanan P."/>
            <person name="Buyck B."/>
            <person name="Bense V."/>
            <person name="Catcheside P."/>
            <person name="Chovatia M."/>
            <person name="Cooper J."/>
            <person name="Damon W."/>
            <person name="Desjardin D."/>
            <person name="Finy P."/>
            <person name="Geml J."/>
            <person name="Haridas S."/>
            <person name="Hughes K."/>
            <person name="Justo A."/>
            <person name="Karasinski D."/>
            <person name="Kautmanova I."/>
            <person name="Kiss B."/>
            <person name="Kocsube S."/>
            <person name="Kotiranta H."/>
            <person name="LaButti K.M."/>
            <person name="Lechner B.E."/>
            <person name="Liimatainen K."/>
            <person name="Lipzen A."/>
            <person name="Lukacs Z."/>
            <person name="Mihaltcheva S."/>
            <person name="Morgado L.N."/>
            <person name="Niskanen T."/>
            <person name="Noordeloos M.E."/>
            <person name="Ohm R.A."/>
            <person name="Ortiz-Santana B."/>
            <person name="Ovrebo C."/>
            <person name="Racz N."/>
            <person name="Riley R."/>
            <person name="Savchenko A."/>
            <person name="Shiryaev A."/>
            <person name="Soop K."/>
            <person name="Spirin V."/>
            <person name="Szebenyi C."/>
            <person name="Tomsovsky M."/>
            <person name="Tulloss R.E."/>
            <person name="Uehling J."/>
            <person name="Grigoriev I.V."/>
            <person name="Vagvolgyi C."/>
            <person name="Papp T."/>
            <person name="Martin F.M."/>
            <person name="Miettinen O."/>
            <person name="Hibbett D.S."/>
            <person name="Nagy L.G."/>
        </authorList>
    </citation>
    <scope>NUCLEOTIDE SEQUENCE [LARGE SCALE GENOMIC DNA]</scope>
    <source>
        <strain evidence="3 4">CBS 962.96</strain>
    </source>
</reference>
<dbReference type="AlphaFoldDB" id="A0A4V4HHZ3"/>
<feature type="domain" description="DUF6532" evidence="2">
    <location>
        <begin position="358"/>
        <end position="551"/>
    </location>
</feature>
<evidence type="ECO:0000259" key="2">
    <source>
        <dbReference type="Pfam" id="PF20149"/>
    </source>
</evidence>
<dbReference type="EMBL" id="ML179054">
    <property type="protein sequence ID" value="THV04626.1"/>
    <property type="molecule type" value="Genomic_DNA"/>
</dbReference>
<proteinExistence type="predicted"/>
<feature type="compositionally biased region" description="Acidic residues" evidence="1">
    <location>
        <begin position="120"/>
        <end position="139"/>
    </location>
</feature>
<accession>A0A4V4HHZ3</accession>
<feature type="compositionally biased region" description="Acidic residues" evidence="1">
    <location>
        <begin position="227"/>
        <end position="238"/>
    </location>
</feature>
<evidence type="ECO:0000313" key="3">
    <source>
        <dbReference type="EMBL" id="THV04626.1"/>
    </source>
</evidence>
<organism evidence="3 4">
    <name type="scientific">Dendrothele bispora (strain CBS 962.96)</name>
    <dbReference type="NCBI Taxonomy" id="1314807"/>
    <lineage>
        <taxon>Eukaryota</taxon>
        <taxon>Fungi</taxon>
        <taxon>Dikarya</taxon>
        <taxon>Basidiomycota</taxon>
        <taxon>Agaricomycotina</taxon>
        <taxon>Agaricomycetes</taxon>
        <taxon>Agaricomycetidae</taxon>
        <taxon>Agaricales</taxon>
        <taxon>Agaricales incertae sedis</taxon>
        <taxon>Dendrothele</taxon>
    </lineage>
</organism>
<feature type="region of interest" description="Disordered" evidence="1">
    <location>
        <begin position="1"/>
        <end position="242"/>
    </location>
</feature>
<feature type="compositionally biased region" description="Basic and acidic residues" evidence="1">
    <location>
        <begin position="140"/>
        <end position="153"/>
    </location>
</feature>
<evidence type="ECO:0000256" key="1">
    <source>
        <dbReference type="SAM" id="MobiDB-lite"/>
    </source>
</evidence>
<gene>
    <name evidence="3" type="ORF">K435DRAFT_790842</name>
</gene>
<sequence>MMEPTATLTAHIVNEQSAPEELAPPAKRARAKAVPPASVRTRSSSASIKSSSHSSLKPKTSAQVAKSLAKSASKTTRKHRAPSINIEDSSSDEAGLEPPTKQPKRRSNVNVDAAIMSKDDNEDEEAEDSPIDLDVDMESEDRSLDKDAGRYLEDEAPCFTSKGKAVGGKKKSQRIESPVIDDNDHRSHASSIGVGSASPTSDTEDVLSSLGDDAKSDADEQTSGSSDMDDENGELEEEAPSKIITEKAAKKLREELPVVSKKSLLTSKAAANKVNTYTTKSKQAVVTSGDTNNSESTLDWGIRTNIVLEPHKESTRSYKLALKGQNSDIRAVIDRARVVGVFMLVSDTKKCPVSKNLKSIALNALITAADELGYGDQGDIADRLEQGDILKYIKPLAKYTAGRISLERKLLKSPVSTVLTALGLDNSPQGVAAAAALVRAGDYIYPKTSAGHYDYQSPFMNEVIHKYMSDLFWGNNKFARLLDPFRPRLFVSLLPNSAKTKLELEVPKAMVATAACAIHAILLDHSLGTVAKFPPVGLHRQWKGYIDLLEEMETKNKSRAHKIMHGLYLKASHSVAPATHGLSEEQIIGRVNWAAFEEDIDSDGSEEQLNESAGGKNVEDRQPALELENGF</sequence>
<dbReference type="Proteomes" id="UP000297245">
    <property type="component" value="Unassembled WGS sequence"/>
</dbReference>
<evidence type="ECO:0000313" key="4">
    <source>
        <dbReference type="Proteomes" id="UP000297245"/>
    </source>
</evidence>